<gene>
    <name evidence="1" type="ORF">PCOR1329_LOCUS81270</name>
</gene>
<dbReference type="Proteomes" id="UP001189429">
    <property type="component" value="Unassembled WGS sequence"/>
</dbReference>
<keyword evidence="2" id="KW-1185">Reference proteome</keyword>
<protein>
    <recommendedName>
        <fullName evidence="3">SnoaL-like domain-containing protein</fullName>
    </recommendedName>
</protein>
<dbReference type="EMBL" id="CAUYUJ010021592">
    <property type="protein sequence ID" value="CAK0905628.1"/>
    <property type="molecule type" value="Genomic_DNA"/>
</dbReference>
<organism evidence="1 2">
    <name type="scientific">Prorocentrum cordatum</name>
    <dbReference type="NCBI Taxonomy" id="2364126"/>
    <lineage>
        <taxon>Eukaryota</taxon>
        <taxon>Sar</taxon>
        <taxon>Alveolata</taxon>
        <taxon>Dinophyceae</taxon>
        <taxon>Prorocentrales</taxon>
        <taxon>Prorocentraceae</taxon>
        <taxon>Prorocentrum</taxon>
    </lineage>
</organism>
<sequence length="147" mass="15957">MAPLADEFARAFQRSQWGVSGKVEPRFFADSFAFRDPDVSTKGLKEYASGTGTVLSNCRADVTEVLVTGPSTFVIKWRIEGTANVPVPGLRIKPYIVISTFTVNGDGLVDSETDAFSIPSWDILLSAVAPWLPFLAPEEPSVQSPYA</sequence>
<dbReference type="SUPFAM" id="SSF54427">
    <property type="entry name" value="NTF2-like"/>
    <property type="match status" value="1"/>
</dbReference>
<reference evidence="1" key="1">
    <citation type="submission" date="2023-10" db="EMBL/GenBank/DDBJ databases">
        <authorList>
            <person name="Chen Y."/>
            <person name="Shah S."/>
            <person name="Dougan E. K."/>
            <person name="Thang M."/>
            <person name="Chan C."/>
        </authorList>
    </citation>
    <scope>NUCLEOTIDE SEQUENCE [LARGE SCALE GENOMIC DNA]</scope>
</reference>
<dbReference type="InterPro" id="IPR032710">
    <property type="entry name" value="NTF2-like_dom_sf"/>
</dbReference>
<comment type="caution">
    <text evidence="1">The sequence shown here is derived from an EMBL/GenBank/DDBJ whole genome shotgun (WGS) entry which is preliminary data.</text>
</comment>
<accession>A0ABN9XZN2</accession>
<evidence type="ECO:0000313" key="2">
    <source>
        <dbReference type="Proteomes" id="UP001189429"/>
    </source>
</evidence>
<evidence type="ECO:0008006" key="3">
    <source>
        <dbReference type="Google" id="ProtNLM"/>
    </source>
</evidence>
<evidence type="ECO:0000313" key="1">
    <source>
        <dbReference type="EMBL" id="CAK0905628.1"/>
    </source>
</evidence>
<name>A0ABN9XZN2_9DINO</name>
<proteinExistence type="predicted"/>